<evidence type="ECO:0000256" key="12">
    <source>
        <dbReference type="ARBA" id="ARBA00032583"/>
    </source>
</evidence>
<comment type="caution">
    <text evidence="14">The sequence shown here is derived from an EMBL/GenBank/DDBJ whole genome shotgun (WGS) entry which is preliminary data.</text>
</comment>
<keyword evidence="9" id="KW-0206">Cytoskeleton</keyword>
<keyword evidence="13" id="KW-0175">Coiled coil</keyword>
<sequence>MSFPNTISSLNRSRTNLQIINSNLNSSLKTLEQHTHDLPRLANVTQNNQFYELVSVPEIKSAQFQLTSELEPQIKQLVNKAELGLKKLQTREQLLRTTVLKREATYNQEEKEEEDLNQHDLIQQEKELDKIRDRKLELVKELRELDLDLKHKQLKLNKSLKAYGG</sequence>
<evidence type="ECO:0000256" key="6">
    <source>
        <dbReference type="ARBA" id="ARBA00022454"/>
    </source>
</evidence>
<dbReference type="OrthoDB" id="3361333at2759"/>
<dbReference type="PANTHER" id="PTHR28262:SF1">
    <property type="entry name" value="DASH COMPLEX SUBUNIT SPC19"/>
    <property type="match status" value="1"/>
</dbReference>
<dbReference type="GO" id="GO:0042729">
    <property type="term" value="C:DASH complex"/>
    <property type="evidence" value="ECO:0007669"/>
    <property type="project" value="InterPro"/>
</dbReference>
<dbReference type="EMBL" id="MU167463">
    <property type="protein sequence ID" value="KAG0140229.1"/>
    <property type="molecule type" value="Genomic_DNA"/>
</dbReference>
<evidence type="ECO:0000256" key="7">
    <source>
        <dbReference type="ARBA" id="ARBA00022490"/>
    </source>
</evidence>
<name>A0A9P6T6B2_9BASI</name>
<evidence type="ECO:0000256" key="3">
    <source>
        <dbReference type="ARBA" id="ARBA00004629"/>
    </source>
</evidence>
<accession>A0A9P6T6B2</accession>
<keyword evidence="7" id="KW-0963">Cytoplasm</keyword>
<evidence type="ECO:0000313" key="15">
    <source>
        <dbReference type="Proteomes" id="UP000886653"/>
    </source>
</evidence>
<dbReference type="Proteomes" id="UP000886653">
    <property type="component" value="Unassembled WGS sequence"/>
</dbReference>
<dbReference type="PANTHER" id="PTHR28262">
    <property type="entry name" value="DASH COMPLEX SUBUNIT SPC19"/>
    <property type="match status" value="1"/>
</dbReference>
<evidence type="ECO:0000256" key="4">
    <source>
        <dbReference type="ARBA" id="ARBA00008952"/>
    </source>
</evidence>
<evidence type="ECO:0000256" key="5">
    <source>
        <dbReference type="ARBA" id="ARBA00016329"/>
    </source>
</evidence>
<evidence type="ECO:0000256" key="13">
    <source>
        <dbReference type="SAM" id="Coils"/>
    </source>
</evidence>
<dbReference type="InterPro" id="IPR013251">
    <property type="entry name" value="DASH_Spc19"/>
</dbReference>
<reference evidence="14" key="1">
    <citation type="submission" date="2013-11" db="EMBL/GenBank/DDBJ databases">
        <title>Genome sequence of the fusiform rust pathogen reveals effectors for host alternation and coevolution with pine.</title>
        <authorList>
            <consortium name="DOE Joint Genome Institute"/>
            <person name="Smith K."/>
            <person name="Pendleton A."/>
            <person name="Kubisiak T."/>
            <person name="Anderson C."/>
            <person name="Salamov A."/>
            <person name="Aerts A."/>
            <person name="Riley R."/>
            <person name="Clum A."/>
            <person name="Lindquist E."/>
            <person name="Ence D."/>
            <person name="Campbell M."/>
            <person name="Kronenberg Z."/>
            <person name="Feau N."/>
            <person name="Dhillon B."/>
            <person name="Hamelin R."/>
            <person name="Burleigh J."/>
            <person name="Smith J."/>
            <person name="Yandell M."/>
            <person name="Nelson C."/>
            <person name="Grigoriev I."/>
            <person name="Davis J."/>
        </authorList>
    </citation>
    <scope>NUCLEOTIDE SEQUENCE</scope>
    <source>
        <strain evidence="14">G11</strain>
    </source>
</reference>
<protein>
    <recommendedName>
        <fullName evidence="5">DASH complex subunit SPC19</fullName>
    </recommendedName>
    <alternativeName>
        <fullName evidence="12">Outer kinetochore protein SPC19</fullName>
    </alternativeName>
</protein>
<evidence type="ECO:0000256" key="1">
    <source>
        <dbReference type="ARBA" id="ARBA00004123"/>
    </source>
</evidence>
<organism evidence="14 15">
    <name type="scientific">Cronartium quercuum f. sp. fusiforme G11</name>
    <dbReference type="NCBI Taxonomy" id="708437"/>
    <lineage>
        <taxon>Eukaryota</taxon>
        <taxon>Fungi</taxon>
        <taxon>Dikarya</taxon>
        <taxon>Basidiomycota</taxon>
        <taxon>Pucciniomycotina</taxon>
        <taxon>Pucciniomycetes</taxon>
        <taxon>Pucciniales</taxon>
        <taxon>Coleosporiaceae</taxon>
        <taxon>Cronartium</taxon>
    </lineage>
</organism>
<comment type="subcellular location">
    <subcellularLocation>
        <location evidence="3">Chromosome</location>
        <location evidence="3">Centromere</location>
        <location evidence="3">Kinetochore</location>
    </subcellularLocation>
    <subcellularLocation>
        <location evidence="2">Cytoplasm</location>
        <location evidence="2">Cytoskeleton</location>
        <location evidence="2">Spindle</location>
    </subcellularLocation>
    <subcellularLocation>
        <location evidence="1">Nucleus</location>
    </subcellularLocation>
</comment>
<dbReference type="GO" id="GO:0008608">
    <property type="term" value="P:attachment of spindle microtubules to kinetochore"/>
    <property type="evidence" value="ECO:0007669"/>
    <property type="project" value="InterPro"/>
</dbReference>
<feature type="coiled-coil region" evidence="13">
    <location>
        <begin position="121"/>
        <end position="148"/>
    </location>
</feature>
<evidence type="ECO:0000256" key="11">
    <source>
        <dbReference type="ARBA" id="ARBA00023328"/>
    </source>
</evidence>
<dbReference type="GO" id="GO:0005876">
    <property type="term" value="C:spindle microtubule"/>
    <property type="evidence" value="ECO:0007669"/>
    <property type="project" value="InterPro"/>
</dbReference>
<keyword evidence="6" id="KW-0158">Chromosome</keyword>
<dbReference type="Pfam" id="PF08287">
    <property type="entry name" value="DASH_Spc19"/>
    <property type="match status" value="1"/>
</dbReference>
<evidence type="ECO:0000256" key="8">
    <source>
        <dbReference type="ARBA" id="ARBA00022838"/>
    </source>
</evidence>
<evidence type="ECO:0000313" key="14">
    <source>
        <dbReference type="EMBL" id="KAG0140229.1"/>
    </source>
</evidence>
<keyword evidence="10" id="KW-0539">Nucleus</keyword>
<keyword evidence="8" id="KW-0995">Kinetochore</keyword>
<evidence type="ECO:0000256" key="9">
    <source>
        <dbReference type="ARBA" id="ARBA00023212"/>
    </source>
</evidence>
<keyword evidence="15" id="KW-1185">Reference proteome</keyword>
<dbReference type="AlphaFoldDB" id="A0A9P6T6B2"/>
<proteinExistence type="inferred from homology"/>
<keyword evidence="11" id="KW-0137">Centromere</keyword>
<gene>
    <name evidence="14" type="ORF">CROQUDRAFT_100401</name>
</gene>
<evidence type="ECO:0000256" key="2">
    <source>
        <dbReference type="ARBA" id="ARBA00004186"/>
    </source>
</evidence>
<evidence type="ECO:0000256" key="10">
    <source>
        <dbReference type="ARBA" id="ARBA00023242"/>
    </source>
</evidence>
<comment type="similarity">
    <text evidence="4">Belongs to the DASH complex SPC19 family.</text>
</comment>